<organism evidence="1 2">
    <name type="scientific">Dermacentor silvarum</name>
    <name type="common">Tick</name>
    <dbReference type="NCBI Taxonomy" id="543639"/>
    <lineage>
        <taxon>Eukaryota</taxon>
        <taxon>Metazoa</taxon>
        <taxon>Ecdysozoa</taxon>
        <taxon>Arthropoda</taxon>
        <taxon>Chelicerata</taxon>
        <taxon>Arachnida</taxon>
        <taxon>Acari</taxon>
        <taxon>Parasitiformes</taxon>
        <taxon>Ixodida</taxon>
        <taxon>Ixodoidea</taxon>
        <taxon>Ixodidae</taxon>
        <taxon>Rhipicephalinae</taxon>
        <taxon>Dermacentor</taxon>
    </lineage>
</organism>
<keyword evidence="2" id="KW-1185">Reference proteome</keyword>
<name>A0ACB8CNJ4_DERSI</name>
<protein>
    <submittedName>
        <fullName evidence="1">Uncharacterized protein</fullName>
    </submittedName>
</protein>
<reference evidence="1" key="1">
    <citation type="submission" date="2020-05" db="EMBL/GenBank/DDBJ databases">
        <title>Large-scale comparative analyses of tick genomes elucidate their genetic diversity and vector capacities.</title>
        <authorList>
            <person name="Jia N."/>
            <person name="Wang J."/>
            <person name="Shi W."/>
            <person name="Du L."/>
            <person name="Sun Y."/>
            <person name="Zhan W."/>
            <person name="Jiang J."/>
            <person name="Wang Q."/>
            <person name="Zhang B."/>
            <person name="Ji P."/>
            <person name="Sakyi L.B."/>
            <person name="Cui X."/>
            <person name="Yuan T."/>
            <person name="Jiang B."/>
            <person name="Yang W."/>
            <person name="Lam T.T.-Y."/>
            <person name="Chang Q."/>
            <person name="Ding S."/>
            <person name="Wang X."/>
            <person name="Zhu J."/>
            <person name="Ruan X."/>
            <person name="Zhao L."/>
            <person name="Wei J."/>
            <person name="Que T."/>
            <person name="Du C."/>
            <person name="Cheng J."/>
            <person name="Dai P."/>
            <person name="Han X."/>
            <person name="Huang E."/>
            <person name="Gao Y."/>
            <person name="Liu J."/>
            <person name="Shao H."/>
            <person name="Ye R."/>
            <person name="Li L."/>
            <person name="Wei W."/>
            <person name="Wang X."/>
            <person name="Wang C."/>
            <person name="Yang T."/>
            <person name="Huo Q."/>
            <person name="Li W."/>
            <person name="Guo W."/>
            <person name="Chen H."/>
            <person name="Zhou L."/>
            <person name="Ni X."/>
            <person name="Tian J."/>
            <person name="Zhou Y."/>
            <person name="Sheng Y."/>
            <person name="Liu T."/>
            <person name="Pan Y."/>
            <person name="Xia L."/>
            <person name="Li J."/>
            <person name="Zhao F."/>
            <person name="Cao W."/>
        </authorList>
    </citation>
    <scope>NUCLEOTIDE SEQUENCE</scope>
    <source>
        <strain evidence="1">Dsil-2018</strain>
    </source>
</reference>
<evidence type="ECO:0000313" key="2">
    <source>
        <dbReference type="Proteomes" id="UP000821865"/>
    </source>
</evidence>
<comment type="caution">
    <text evidence="1">The sequence shown here is derived from an EMBL/GenBank/DDBJ whole genome shotgun (WGS) entry which is preliminary data.</text>
</comment>
<evidence type="ECO:0000313" key="1">
    <source>
        <dbReference type="EMBL" id="KAH7946424.1"/>
    </source>
</evidence>
<proteinExistence type="predicted"/>
<gene>
    <name evidence="1" type="ORF">HPB49_024714</name>
</gene>
<sequence>MSLWSGDVHGGIQLPPNYKMSHDNESVKSGPSERSRRSSSSRHHNHSNNIQNHHQQHHQQRQQQKQDDGPQHSYRASRRHSHRSTRSCPTQVKVGGDRRDEVIEVQILPQDDNWGDNTTAITGNTSERSISAEDVSRLGREPEGTPGGFFRCHMWAGTVLTSILSLAAFLSPIVMVALPRIEMLEWKVQKCGPECDGLLISFAFKLLILAVATWALFVRRPRATMPRIFILRAVVLALVFVFIFSYWLFFCVRIYERRHQDYELMYLSIVQFALSLVDSLLFIHYMAVILVEIRQLQPQYYVKIVRSPDGQSRSYAVGQLSIQRAAVWMLEKYYQDFPIYNPYLETVPSRHRKQQQQQQAFKVYDVDGVAEEDQAPLNQTVLPGRRSGHNDRFYEEYEYERRVRKRRARLISAAEEAFTHIKRMQDENGPAIPMDPTEAAQAIFPSMARALQKYLRITRQQPRHTMQGILEHLSQCLHYDLSPKAFLEKYLQSTPVLQDDRELRPVQTWALVCDVLLSRPLKPGVTFLLRQGEVSLLVSIHALPHFNVTEEIVDPKSNRFVLRLNSETSV</sequence>
<dbReference type="Proteomes" id="UP000821865">
    <property type="component" value="Chromosome 6"/>
</dbReference>
<accession>A0ACB8CNJ4</accession>
<dbReference type="EMBL" id="CM023475">
    <property type="protein sequence ID" value="KAH7946424.1"/>
    <property type="molecule type" value="Genomic_DNA"/>
</dbReference>